<keyword evidence="1" id="KW-0175">Coiled coil</keyword>
<feature type="transmembrane region" description="Helical" evidence="2">
    <location>
        <begin position="358"/>
        <end position="378"/>
    </location>
</feature>
<evidence type="ECO:0000313" key="4">
    <source>
        <dbReference type="RefSeq" id="XP_022309972.1"/>
    </source>
</evidence>
<dbReference type="SUPFAM" id="SSF52540">
    <property type="entry name" value="P-loop containing nucleoside triphosphate hydrolases"/>
    <property type="match status" value="1"/>
</dbReference>
<reference evidence="4" key="1">
    <citation type="submission" date="2025-08" db="UniProtKB">
        <authorList>
            <consortium name="RefSeq"/>
        </authorList>
    </citation>
    <scope>IDENTIFICATION</scope>
    <source>
        <tissue evidence="4">Whole sample</tissue>
    </source>
</reference>
<dbReference type="KEGG" id="cvn:111115502"/>
<feature type="coiled-coil region" evidence="1">
    <location>
        <begin position="162"/>
        <end position="211"/>
    </location>
</feature>
<dbReference type="Gene3D" id="3.40.50.300">
    <property type="entry name" value="P-loop containing nucleotide triphosphate hydrolases"/>
    <property type="match status" value="1"/>
</dbReference>
<name>A0A8B8C2R5_CRAVI</name>
<feature type="transmembrane region" description="Helical" evidence="2">
    <location>
        <begin position="333"/>
        <end position="352"/>
    </location>
</feature>
<evidence type="ECO:0000256" key="2">
    <source>
        <dbReference type="SAM" id="Phobius"/>
    </source>
</evidence>
<evidence type="ECO:0000256" key="1">
    <source>
        <dbReference type="SAM" id="Coils"/>
    </source>
</evidence>
<keyword evidence="3" id="KW-1185">Reference proteome</keyword>
<organism evidence="3 4">
    <name type="scientific">Crassostrea virginica</name>
    <name type="common">Eastern oyster</name>
    <dbReference type="NCBI Taxonomy" id="6565"/>
    <lineage>
        <taxon>Eukaryota</taxon>
        <taxon>Metazoa</taxon>
        <taxon>Spiralia</taxon>
        <taxon>Lophotrochozoa</taxon>
        <taxon>Mollusca</taxon>
        <taxon>Bivalvia</taxon>
        <taxon>Autobranchia</taxon>
        <taxon>Pteriomorphia</taxon>
        <taxon>Ostreida</taxon>
        <taxon>Ostreoidea</taxon>
        <taxon>Ostreidae</taxon>
        <taxon>Crassostrea</taxon>
    </lineage>
</organism>
<sequence>MARTEDSESSFLDICLPVPLIEANMILVDTPGIADSSQDDAAKLMMDYFPNALAVVFVVNVANAGGIQGDRLCRIIEHVKDSKDEMICFDPEDTLFLLNKWDAIPDEEQREEHFKEAKRRIHDIWEEITDKHILKISAAKYREPEYKGLFDDFKKNLEEIIIKNENKRLKKHRKYLKDFLKECTQKIDKRINNANKERKQSAKDIVHLEKRISNMNQINEQIDAVLTEIFENFLKMASNGCYKHLKKSDFKNKVLRDTKESNRFTVGENMLDMICEATLQWQKKHFTKLIRKAVKEKLLDISSQDVNMMQMNLQKLDVNFGLRGVIPRTLLRSLQYVAAGVVSGVFLATLFVNPLVPLGFITLGFISGVGTVGNTFIWQDFEAIRNEEYGKILEMIGNYEITSKFRKWYEEPFKNCIKGFFQKEFHDLEKRLYTMKQNNLELDKRVKALNEVKAQIFKNSQDLSTKTILYEK</sequence>
<dbReference type="AlphaFoldDB" id="A0A8B8C2R5"/>
<gene>
    <name evidence="4" type="primary">LOC111115502</name>
</gene>
<protein>
    <submittedName>
        <fullName evidence="4">Uncharacterized protein LOC111115502</fullName>
    </submittedName>
</protein>
<evidence type="ECO:0000313" key="3">
    <source>
        <dbReference type="Proteomes" id="UP000694844"/>
    </source>
</evidence>
<proteinExistence type="predicted"/>
<keyword evidence="2" id="KW-0812">Transmembrane</keyword>
<dbReference type="GeneID" id="111115502"/>
<dbReference type="RefSeq" id="XP_022309972.1">
    <property type="nucleotide sequence ID" value="XM_022454264.1"/>
</dbReference>
<dbReference type="InterPro" id="IPR027417">
    <property type="entry name" value="P-loop_NTPase"/>
</dbReference>
<dbReference type="PANTHER" id="PTHR26392">
    <property type="entry name" value="MITOGEN-ACTIVATED PROTEIN KINASE KINASE KINASE 7-RELATED"/>
    <property type="match status" value="1"/>
</dbReference>
<dbReference type="Proteomes" id="UP000694844">
    <property type="component" value="Chromosome 9"/>
</dbReference>
<accession>A0A8B8C2R5</accession>
<dbReference type="OrthoDB" id="5981483at2759"/>
<keyword evidence="2" id="KW-0472">Membrane</keyword>
<dbReference type="PANTHER" id="PTHR26392:SF92">
    <property type="entry name" value="PROTEIN KINASE DOMAIN-CONTAINING PROTEIN"/>
    <property type="match status" value="1"/>
</dbReference>
<keyword evidence="2" id="KW-1133">Transmembrane helix</keyword>